<feature type="signal peptide" evidence="1">
    <location>
        <begin position="1"/>
        <end position="21"/>
    </location>
</feature>
<dbReference type="OrthoDB" id="9811006at2"/>
<keyword evidence="5" id="KW-1185">Reference proteome</keyword>
<evidence type="ECO:0000313" key="5">
    <source>
        <dbReference type="Proteomes" id="UP000029708"/>
    </source>
</evidence>
<evidence type="ECO:0000313" key="6">
    <source>
        <dbReference type="Proteomes" id="UP000560000"/>
    </source>
</evidence>
<dbReference type="Proteomes" id="UP000560000">
    <property type="component" value="Unassembled WGS sequence"/>
</dbReference>
<dbReference type="EMBL" id="JROI01000011">
    <property type="protein sequence ID" value="KGI77665.1"/>
    <property type="molecule type" value="Genomic_DNA"/>
</dbReference>
<evidence type="ECO:0000259" key="2">
    <source>
        <dbReference type="SMART" id="SM00867"/>
    </source>
</evidence>
<evidence type="ECO:0000256" key="1">
    <source>
        <dbReference type="SAM" id="SignalP"/>
    </source>
</evidence>
<reference evidence="3 5" key="1">
    <citation type="submission" date="2014-09" db="EMBL/GenBank/DDBJ databases">
        <title>Xanthomonadaceae 3.5X direct submission.</title>
        <authorList>
            <person name="Fang T."/>
            <person name="Wang H."/>
        </authorList>
    </citation>
    <scope>NUCLEOTIDE SEQUENCE [LARGE SCALE GENOMIC DNA]</scope>
    <source>
        <strain evidence="3 5">3.5X</strain>
    </source>
</reference>
<gene>
    <name evidence="4" type="ORF">HNQ86_000160</name>
    <name evidence="3" type="ORF">LF63_0110330</name>
</gene>
<dbReference type="HOGENOM" id="CLU_071003_1_2_6"/>
<dbReference type="STRING" id="1543381.LF63_0110330"/>
<proteinExistence type="predicted"/>
<dbReference type="SMART" id="SM00867">
    <property type="entry name" value="YceI"/>
    <property type="match status" value="1"/>
</dbReference>
<name>A0A099CXC8_9GAMM</name>
<dbReference type="PANTHER" id="PTHR34406:SF2">
    <property type="entry name" value="PERIPLASMIC PROTEIN"/>
    <property type="match status" value="1"/>
</dbReference>
<protein>
    <submittedName>
        <fullName evidence="3 4">Polyisoprenoid-binding protein</fullName>
    </submittedName>
</protein>
<evidence type="ECO:0000313" key="4">
    <source>
        <dbReference type="EMBL" id="MBB6182815.1"/>
    </source>
</evidence>
<dbReference type="Gene3D" id="2.40.128.110">
    <property type="entry name" value="Lipid/polyisoprenoid-binding, YceI-like"/>
    <property type="match status" value="1"/>
</dbReference>
<feature type="domain" description="Lipid/polyisoprenoid-binding YceI-like" evidence="2">
    <location>
        <begin position="31"/>
        <end position="196"/>
    </location>
</feature>
<dbReference type="InterPro" id="IPR036761">
    <property type="entry name" value="TTHA0802/YceI-like_sf"/>
</dbReference>
<feature type="chain" id="PRO_5033713437" evidence="1">
    <location>
        <begin position="22"/>
        <end position="199"/>
    </location>
</feature>
<dbReference type="Pfam" id="PF04264">
    <property type="entry name" value="YceI"/>
    <property type="match status" value="1"/>
</dbReference>
<dbReference type="RefSeq" id="WP_043101566.1">
    <property type="nucleotide sequence ID" value="NZ_JACHET010000001.1"/>
</dbReference>
<comment type="caution">
    <text evidence="3">The sequence shown here is derived from an EMBL/GenBank/DDBJ whole genome shotgun (WGS) entry which is preliminary data.</text>
</comment>
<keyword evidence="1" id="KW-0732">Signal</keyword>
<accession>A0A099CXC8</accession>
<dbReference type="AlphaFoldDB" id="A0A099CXC8"/>
<dbReference type="Proteomes" id="UP000029708">
    <property type="component" value="Unassembled WGS sequence"/>
</dbReference>
<sequence length="199" mass="21736">MKHLSALCLAASLALATTAIARPEAGVVGDRYTVDPQHTYPSFEADHMGGLSVWRGKFNRSHGHITLDRAHGTGLVDVTVDTDSIDFGLDALNAEARTKDLLDTSRYPAAHYTGRLANFVDGAPTRVIGTLSLHGTTRPLDLQVLSFKCMPHPMLKRELCGADALAHFDRSRFGMDAGKDYGFDMNVTLRIQVEALRDK</sequence>
<organism evidence="3 5">
    <name type="scientific">Oleiagrimonas soli</name>
    <dbReference type="NCBI Taxonomy" id="1543381"/>
    <lineage>
        <taxon>Bacteria</taxon>
        <taxon>Pseudomonadati</taxon>
        <taxon>Pseudomonadota</taxon>
        <taxon>Gammaproteobacteria</taxon>
        <taxon>Lysobacterales</taxon>
        <taxon>Rhodanobacteraceae</taxon>
        <taxon>Oleiagrimonas</taxon>
    </lineage>
</organism>
<dbReference type="InterPro" id="IPR007372">
    <property type="entry name" value="Lipid/polyisoprenoid-bd_YceI"/>
</dbReference>
<evidence type="ECO:0000313" key="3">
    <source>
        <dbReference type="EMBL" id="KGI77665.1"/>
    </source>
</evidence>
<reference evidence="4 6" key="2">
    <citation type="submission" date="2020-08" db="EMBL/GenBank/DDBJ databases">
        <title>Genomic Encyclopedia of Type Strains, Phase IV (KMG-IV): sequencing the most valuable type-strain genomes for metagenomic binning, comparative biology and taxonomic classification.</title>
        <authorList>
            <person name="Goeker M."/>
        </authorList>
    </citation>
    <scope>NUCLEOTIDE SEQUENCE [LARGE SCALE GENOMIC DNA]</scope>
    <source>
        <strain evidence="4 6">DSM 107085</strain>
    </source>
</reference>
<dbReference type="EMBL" id="JACHET010000001">
    <property type="protein sequence ID" value="MBB6182815.1"/>
    <property type="molecule type" value="Genomic_DNA"/>
</dbReference>
<dbReference type="SUPFAM" id="SSF101874">
    <property type="entry name" value="YceI-like"/>
    <property type="match status" value="1"/>
</dbReference>
<dbReference type="PANTHER" id="PTHR34406">
    <property type="entry name" value="PROTEIN YCEI"/>
    <property type="match status" value="1"/>
</dbReference>